<name>A0ACB5T1H2_AMBMO</name>
<dbReference type="Proteomes" id="UP001165064">
    <property type="component" value="Unassembled WGS sequence"/>
</dbReference>
<proteinExistence type="predicted"/>
<sequence>MGLHLFHKKEKNDGAEVTPYEASKPKHSSAYDKFSEFNTFAKEKSQQIKNNPLKPRFGDTDTSLSGTDNDEDSSVHVDEASTQVQEQIQKPTSQESQNLALSTDQDIDLNDYPSTNQKQQEKVLENQYQEEELDEDELEIQRLVRQTKDVRGDTSRATGNIVNILRDTRDSADNTIGVLAAESAKMQNIETNLNIMEIKQRDVESNVKELQHAQHMLHAPNIKKLKQKRQQEALLANKQLDRERDSELSGFHYRNGTNLASGFKDADGTSFQSELAEQRDYDKRVQKAANSGYLTKDYDEEDADTEVKISQDISTANELATELHKKANLISSTIDNQNSRLKAIGEKVNKVDDGLTVQTNRIRGI</sequence>
<gene>
    <name evidence="1" type="ORF">Amon02_000381300</name>
</gene>
<dbReference type="EMBL" id="BSXS01002480">
    <property type="protein sequence ID" value="GME79188.1"/>
    <property type="molecule type" value="Genomic_DNA"/>
</dbReference>
<evidence type="ECO:0000313" key="2">
    <source>
        <dbReference type="Proteomes" id="UP001165064"/>
    </source>
</evidence>
<organism evidence="1 2">
    <name type="scientific">Ambrosiozyma monospora</name>
    <name type="common">Yeast</name>
    <name type="synonym">Endomycopsis monosporus</name>
    <dbReference type="NCBI Taxonomy" id="43982"/>
    <lineage>
        <taxon>Eukaryota</taxon>
        <taxon>Fungi</taxon>
        <taxon>Dikarya</taxon>
        <taxon>Ascomycota</taxon>
        <taxon>Saccharomycotina</taxon>
        <taxon>Pichiomycetes</taxon>
        <taxon>Pichiales</taxon>
        <taxon>Pichiaceae</taxon>
        <taxon>Ambrosiozyma</taxon>
    </lineage>
</organism>
<keyword evidence="2" id="KW-1185">Reference proteome</keyword>
<reference evidence="1" key="1">
    <citation type="submission" date="2023-04" db="EMBL/GenBank/DDBJ databases">
        <title>Ambrosiozyma monospora NBRC 10751.</title>
        <authorList>
            <person name="Ichikawa N."/>
            <person name="Sato H."/>
            <person name="Tonouchi N."/>
        </authorList>
    </citation>
    <scope>NUCLEOTIDE SEQUENCE</scope>
    <source>
        <strain evidence="1">NBRC 10751</strain>
    </source>
</reference>
<protein>
    <submittedName>
        <fullName evidence="1">Unnamed protein product</fullName>
    </submittedName>
</protein>
<comment type="caution">
    <text evidence="1">The sequence shown here is derived from an EMBL/GenBank/DDBJ whole genome shotgun (WGS) entry which is preliminary data.</text>
</comment>
<accession>A0ACB5T1H2</accession>
<evidence type="ECO:0000313" key="1">
    <source>
        <dbReference type="EMBL" id="GME79188.1"/>
    </source>
</evidence>